<gene>
    <name evidence="2" type="ORF">PL9214290546</name>
</gene>
<dbReference type="OrthoDB" id="583457at2"/>
<protein>
    <submittedName>
        <fullName evidence="2">Uncharacterized protein</fullName>
    </submittedName>
</protein>
<evidence type="ECO:0000313" key="3">
    <source>
        <dbReference type="Proteomes" id="UP000184315"/>
    </source>
</evidence>
<sequence>MKSPKLISVCILAATIVSSFSFFLLPTPKASACNTGWGILDPTCPGRILNPGKPAESDTGTREYKNCLKIDARKGWQTLPNFEEIDSIGGGWSVDAANYPMVGPGGHTGDAARALAPYNVYKYDQKYPFGALLFLDQNGNNVPFSSSFVNNRVPPNLKHSRGIHVRINDADKALGDNGGALEFCGKSYVH</sequence>
<feature type="chain" id="PRO_5013176145" evidence="1">
    <location>
        <begin position="33"/>
        <end position="190"/>
    </location>
</feature>
<reference evidence="3" key="1">
    <citation type="submission" date="2015-10" db="EMBL/GenBank/DDBJ databases">
        <authorList>
            <person name="Regsiter A."/>
            <person name="william w."/>
        </authorList>
    </citation>
    <scope>NUCLEOTIDE SEQUENCE [LARGE SCALE GENOMIC DNA]</scope>
</reference>
<feature type="signal peptide" evidence="1">
    <location>
        <begin position="1"/>
        <end position="32"/>
    </location>
</feature>
<dbReference type="RefSeq" id="WP_072717896.1">
    <property type="nucleotide sequence ID" value="NZ_LN889782.1"/>
</dbReference>
<organism evidence="2 3">
    <name type="scientific">Planktothrix tepida PCC 9214</name>
    <dbReference type="NCBI Taxonomy" id="671072"/>
    <lineage>
        <taxon>Bacteria</taxon>
        <taxon>Bacillati</taxon>
        <taxon>Cyanobacteriota</taxon>
        <taxon>Cyanophyceae</taxon>
        <taxon>Oscillatoriophycideae</taxon>
        <taxon>Oscillatoriales</taxon>
        <taxon>Microcoleaceae</taxon>
        <taxon>Planktothrix</taxon>
    </lineage>
</organism>
<dbReference type="AlphaFoldDB" id="A0A1J1LEF0"/>
<keyword evidence="1" id="KW-0732">Signal</keyword>
<name>A0A1J1LEF0_9CYAN</name>
<accession>A0A1J1LEF0</accession>
<dbReference type="STRING" id="671072.PL9214290546"/>
<dbReference type="EMBL" id="CZDF01000132">
    <property type="protein sequence ID" value="CUR30955.1"/>
    <property type="molecule type" value="Genomic_DNA"/>
</dbReference>
<proteinExistence type="predicted"/>
<evidence type="ECO:0000256" key="1">
    <source>
        <dbReference type="SAM" id="SignalP"/>
    </source>
</evidence>
<evidence type="ECO:0000313" key="2">
    <source>
        <dbReference type="EMBL" id="CUR30955.1"/>
    </source>
</evidence>
<dbReference type="Proteomes" id="UP000184315">
    <property type="component" value="Unassembled WGS sequence"/>
</dbReference>
<keyword evidence="3" id="KW-1185">Reference proteome</keyword>